<feature type="domain" description="EF-hand" evidence="3">
    <location>
        <begin position="1598"/>
        <end position="1633"/>
    </location>
</feature>
<keyword evidence="2" id="KW-0812">Transmembrane</keyword>
<feature type="domain" description="EF-hand" evidence="3">
    <location>
        <begin position="1635"/>
        <end position="1670"/>
    </location>
</feature>
<feature type="transmembrane region" description="Helical" evidence="2">
    <location>
        <begin position="1566"/>
        <end position="1590"/>
    </location>
</feature>
<accession>A0A7S2QUM1</accession>
<evidence type="ECO:0000256" key="2">
    <source>
        <dbReference type="SAM" id="Phobius"/>
    </source>
</evidence>
<dbReference type="InterPro" id="IPR018247">
    <property type="entry name" value="EF_Hand_1_Ca_BS"/>
</dbReference>
<dbReference type="InterPro" id="IPR002048">
    <property type="entry name" value="EF_hand_dom"/>
</dbReference>
<evidence type="ECO:0000259" key="3">
    <source>
        <dbReference type="PROSITE" id="PS50222"/>
    </source>
</evidence>
<reference evidence="4" key="1">
    <citation type="submission" date="2021-01" db="EMBL/GenBank/DDBJ databases">
        <authorList>
            <person name="Corre E."/>
            <person name="Pelletier E."/>
            <person name="Niang G."/>
            <person name="Scheremetjew M."/>
            <person name="Finn R."/>
            <person name="Kale V."/>
            <person name="Holt S."/>
            <person name="Cochrane G."/>
            <person name="Meng A."/>
            <person name="Brown T."/>
            <person name="Cohen L."/>
        </authorList>
    </citation>
    <scope>NUCLEOTIDE SEQUENCE</scope>
    <source>
        <strain evidence="4">CCMP 1866</strain>
    </source>
</reference>
<dbReference type="SUPFAM" id="SSF47473">
    <property type="entry name" value="EF-hand"/>
    <property type="match status" value="1"/>
</dbReference>
<keyword evidence="2" id="KW-0472">Membrane</keyword>
<proteinExistence type="predicted"/>
<keyword evidence="2" id="KW-1133">Transmembrane helix</keyword>
<dbReference type="PROSITE" id="PS50222">
    <property type="entry name" value="EF_HAND_2"/>
    <property type="match status" value="2"/>
</dbReference>
<organism evidence="4">
    <name type="scientific">Triparma pacifica</name>
    <dbReference type="NCBI Taxonomy" id="91992"/>
    <lineage>
        <taxon>Eukaryota</taxon>
        <taxon>Sar</taxon>
        <taxon>Stramenopiles</taxon>
        <taxon>Ochrophyta</taxon>
        <taxon>Bolidophyceae</taxon>
        <taxon>Parmales</taxon>
        <taxon>Triparmaceae</taxon>
        <taxon>Triparma</taxon>
    </lineage>
</organism>
<dbReference type="CDD" id="cd00051">
    <property type="entry name" value="EFh"/>
    <property type="match status" value="1"/>
</dbReference>
<dbReference type="InterPro" id="IPR011992">
    <property type="entry name" value="EF-hand-dom_pair"/>
</dbReference>
<evidence type="ECO:0000256" key="1">
    <source>
        <dbReference type="ARBA" id="ARBA00022837"/>
    </source>
</evidence>
<name>A0A7S2QUM1_9STRA</name>
<protein>
    <recommendedName>
        <fullName evidence="3">EF-hand domain-containing protein</fullName>
    </recommendedName>
</protein>
<dbReference type="GO" id="GO:0005509">
    <property type="term" value="F:calcium ion binding"/>
    <property type="evidence" value="ECO:0007669"/>
    <property type="project" value="InterPro"/>
</dbReference>
<sequence length="1683" mass="186537">MSEQHVKNEECIASNYENCWVDEWGARGFGHEVHPHGFIRDIRSTIRKASGAAPPSEFDGDETVEFTYLDASGTVQTASTKLTYKKYLKADALAKNRFEKARQTGDKCAQPPKILKPASTTDYLYDGPFDCWSQQCTHTTITQPLTCKRKDASGNDAPRIEKNSRAEMASGIDETLFSFALVTKKVSAINGKKEVFGHLPGMANMKSCKLSIDGLVDKDGVAMCQNINFGPPGSNEIDIKKPNCEYPELMSLADEFSNTLEKMSNGKVSTDASILMPYIGSDAWGSCSFLINQALLFEDKKKEITTKGCPHEWDETEGSPWQVDPCCNWMLGDSMCCSPRVVEVDVPEASVDTDKLAEYCANDVTQLTMAIFASKAFVEAKAESVDPTYGCVGQRQKDLKKYESLGSAAEDCAGEVVGEHQNDGKSKSTKECTTDADCYSGTCKEAEGGGGSSTRTCQTSNLPEHMAACLLDKFSSTPKAAAILKDVTTNGNIKANAYQVGQGLAALAGREMCIGPEGWNYDPEWPTCKYGTDEDGNWFDMWNWETGQCDEYFCQGRDDCKSKCLATNPVCNTDPWNSGITQEQCESDELGGNFCAMCWSGDQDCYEVSEPTVCRIDRHGNQWEGQFTEESCKALMGEKGTVVTQTYEWSGDETTCTLPGVSTQEECVNVDNICEEIGFTDEWGCMTEKDVNDCWGDMPSSARPEYNPISGNETCHCDDINDEWCYCNARWHEHWIEYKKHHWKPMCTWEVKFKTEEEARSFCPEVPGMEVTLISTKEKRCKYEQLCFTKDLELDVTSLYPEWEWDCMNPNWGSTCAQTHLNHGAGDEGWMQLITKDDLDNFKDCVDNNEHDWCTYSDNFEEKFNTIYQCVDTGVCDGTDANACDALRGQASAYQAKFNELGGNQYWPPHVWWQEDLGICRIQFDSWDLGGMTAAAQTCDYYNFTWKSSKFFEAGRFDTEEKCTAGVCDQDPGGWMGLTEEECVQTASCSNWNCLGCERNNWEAPDSVCWIPTTSDGEAMTETLCGHQNYTGTWKEFTGDGQTFHACVKDENQGPENCKFTYAKCDGMKTEQCGGGDGWMSAGAGVFDNAVTQHLLTCQPSAWSECKSKTECEAVGECWGGMRRHYCYNGECGIWTNVCIAPKVADEWGWESCDSYGSWHEGVEWIETGCIILSKSSEADCDEIGGTWTSTEETEETCLATKKCSQSQGWFNNMDETECDKCDNSWESTNQWWGNTWNIGKMRSMYKWKERKYEPKTDWISELDSWRVREVIKEIVNALNEEVEGAFAKCMYSPLIDSLEKIACVCGKDRGSCDIDGIFGAGTSLVNTTAYTGAAETAGKHSGTRVEIGSDSVNTSATVEMTSQIFIPPVSNSTGSSDYGSEASTTLGTSRKLLKNMYRRLTGEEEEESSLNSAGCATVVKNSAGFFVGQMVGDCVTLSISEDGEAGSFVDPARMCINTKSAIERAPEYTIAGVGIAVGTTHYRIKDVGVVEVNGEQFCFDVTEGMEACPIMHAPNPEDAEADVTEGKCGLVEELVTTVVMKQGCKMGDRKSCAWLEEGSLSRAAAMATGVLLLIIIVATLVSSCCGAWLHPKSRAVMLKHLNKEYYNSIDKDGDGLLDKNEIRAMLDKEFGEKISDAELDKLFDQFDHDHNGQLDFEEYKKMMNAHKINGGPSRNMQGGSDK</sequence>
<keyword evidence="1" id="KW-0106">Calcium</keyword>
<dbReference type="SMART" id="SM00054">
    <property type="entry name" value="EFh"/>
    <property type="match status" value="2"/>
</dbReference>
<dbReference type="Gene3D" id="1.10.238.10">
    <property type="entry name" value="EF-hand"/>
    <property type="match status" value="1"/>
</dbReference>
<dbReference type="EMBL" id="HBHE01000043">
    <property type="protein sequence ID" value="CAD9652488.1"/>
    <property type="molecule type" value="Transcribed_RNA"/>
</dbReference>
<evidence type="ECO:0000313" key="4">
    <source>
        <dbReference type="EMBL" id="CAD9652488.1"/>
    </source>
</evidence>
<gene>
    <name evidence="4" type="ORF">TPAC0785_LOCUS32</name>
</gene>
<dbReference type="Pfam" id="PF13499">
    <property type="entry name" value="EF-hand_7"/>
    <property type="match status" value="1"/>
</dbReference>
<dbReference type="PROSITE" id="PS00018">
    <property type="entry name" value="EF_HAND_1"/>
    <property type="match status" value="2"/>
</dbReference>